<evidence type="ECO:0000313" key="2">
    <source>
        <dbReference type="EMBL" id="CAD7194234.1"/>
    </source>
</evidence>
<accession>A0A7R8VAR0</accession>
<gene>
    <name evidence="2" type="ORF">TDIB3V08_LOCUS661</name>
</gene>
<feature type="compositionally biased region" description="Basic residues" evidence="1">
    <location>
        <begin position="129"/>
        <end position="139"/>
    </location>
</feature>
<sequence>MNPFKEWCARGCLCSHHLPSQERTHNFSKVPLRVRNNRKLNPIGHGEGGLLLGVQIASSFARETTELQLHDVMFVDLTKTERTSFITQTDGCYIPGIKKFVDSIFYVGHDSFQRMRRSVKQVSSESRDCKRRKKKKQGKIKGERSKERKVEEHHKQGGRGSSGRASKRLEAPRSRKRNSSFHFLCWPNTCLSFAVGRLRCGFSQFVVFCESGGRWSSKCRVLTL</sequence>
<reference evidence="2" key="1">
    <citation type="submission" date="2020-11" db="EMBL/GenBank/DDBJ databases">
        <authorList>
            <person name="Tran Van P."/>
        </authorList>
    </citation>
    <scope>NUCLEOTIDE SEQUENCE</scope>
</reference>
<protein>
    <submittedName>
        <fullName evidence="2">Uncharacterized protein</fullName>
    </submittedName>
</protein>
<evidence type="ECO:0000256" key="1">
    <source>
        <dbReference type="SAM" id="MobiDB-lite"/>
    </source>
</evidence>
<feature type="region of interest" description="Disordered" evidence="1">
    <location>
        <begin position="122"/>
        <end position="173"/>
    </location>
</feature>
<feature type="compositionally biased region" description="Basic and acidic residues" evidence="1">
    <location>
        <begin position="140"/>
        <end position="155"/>
    </location>
</feature>
<organism evidence="2">
    <name type="scientific">Timema douglasi</name>
    <name type="common">Walking stick</name>
    <dbReference type="NCBI Taxonomy" id="61478"/>
    <lineage>
        <taxon>Eukaryota</taxon>
        <taxon>Metazoa</taxon>
        <taxon>Ecdysozoa</taxon>
        <taxon>Arthropoda</taxon>
        <taxon>Hexapoda</taxon>
        <taxon>Insecta</taxon>
        <taxon>Pterygota</taxon>
        <taxon>Neoptera</taxon>
        <taxon>Polyneoptera</taxon>
        <taxon>Phasmatodea</taxon>
        <taxon>Timematodea</taxon>
        <taxon>Timematoidea</taxon>
        <taxon>Timematidae</taxon>
        <taxon>Timema</taxon>
    </lineage>
</organism>
<proteinExistence type="predicted"/>
<name>A0A7R8VAR0_TIMDO</name>
<dbReference type="AlphaFoldDB" id="A0A7R8VAR0"/>
<dbReference type="EMBL" id="OA564414">
    <property type="protein sequence ID" value="CAD7194234.1"/>
    <property type="molecule type" value="Genomic_DNA"/>
</dbReference>